<dbReference type="Pfam" id="PF07937">
    <property type="entry name" value="DUF1686"/>
    <property type="match status" value="1"/>
</dbReference>
<dbReference type="InterPro" id="IPR012468">
    <property type="entry name" value="DUF1686"/>
</dbReference>
<feature type="transmembrane region" description="Helical" evidence="1">
    <location>
        <begin position="393"/>
        <end position="413"/>
    </location>
</feature>
<accession>A0A9Q9C7L8</accession>
<gene>
    <name evidence="2" type="ORF">GPU96_07g12240</name>
    <name evidence="3" type="ORF">GPU96_09g18490</name>
    <name evidence="4" type="ORF">GPU96_10g20580</name>
</gene>
<protein>
    <submittedName>
        <fullName evidence="3">Uncharacterized protein</fullName>
    </submittedName>
</protein>
<evidence type="ECO:0000313" key="4">
    <source>
        <dbReference type="EMBL" id="UTX44266.1"/>
    </source>
</evidence>
<evidence type="ECO:0000256" key="1">
    <source>
        <dbReference type="SAM" id="Phobius"/>
    </source>
</evidence>
<organism evidence="3 5">
    <name type="scientific">Encephalitozoon hellem</name>
    <name type="common">Microsporidian parasite</name>
    <dbReference type="NCBI Taxonomy" id="27973"/>
    <lineage>
        <taxon>Eukaryota</taxon>
        <taxon>Fungi</taxon>
        <taxon>Fungi incertae sedis</taxon>
        <taxon>Microsporidia</taxon>
        <taxon>Unikaryonidae</taxon>
        <taxon>Encephalitozoon</taxon>
    </lineage>
</organism>
<sequence>MEKVFSGPVSELWDVLLCVPERIRIKVSRGLIEELAGLAKNHFRGTCLEKVKEKLESLSRLNERKDVLDTVDGAQRAVDSIIRSLSWSDGTAGLEEADLNDVFPLVTKSCSIVDSIEYLSEGIREGSVCTGDFETKRLILTSTERVLEAYRSFFESLLKDKNLVGRLDLVEREGFIEFPNLVSDKCNGVLEYLKEKRDKLPEWIDELDVSQVARDRLKKFEECSNAVSGPIRKLLCGCRRAGKSKYKFTIAGDLLDLVLDLKDKLAGVDPDIFECSVEGILGGIQWQAPSGLFEGDFAEKKGTGAGTAIRDLYAIFAVVLCVHFILCESIKEDRLARAWSTGLYSVSAGGAMVYLLWVVGRDYSRDGMSGMDGDCRYGASGCWTCPWGFGRSGVQSATMMGIGFVTLWAQYFAGKGMG</sequence>
<feature type="transmembrane region" description="Helical" evidence="1">
    <location>
        <begin position="312"/>
        <end position="330"/>
    </location>
</feature>
<evidence type="ECO:0000313" key="5">
    <source>
        <dbReference type="Proteomes" id="UP001059546"/>
    </source>
</evidence>
<keyword evidence="1" id="KW-0812">Transmembrane</keyword>
<reference evidence="3" key="1">
    <citation type="submission" date="2021-05" db="EMBL/GenBank/DDBJ databases">
        <title>Encephalitozoon hellem ATCC 50604 Complete Genome.</title>
        <authorList>
            <person name="Mascarenhas dos Santos A.C."/>
            <person name="Julian A.T."/>
            <person name="Pombert J.-F."/>
        </authorList>
    </citation>
    <scope>NUCLEOTIDE SEQUENCE</scope>
    <source>
        <strain evidence="3">ATCC 50604</strain>
    </source>
</reference>
<dbReference type="Proteomes" id="UP001059546">
    <property type="component" value="Chromosome IX"/>
</dbReference>
<name>A0A9Q9C7L8_ENCHE</name>
<keyword evidence="1" id="KW-1133">Transmembrane helix</keyword>
<dbReference type="EMBL" id="CP075156">
    <property type="protein sequence ID" value="UTX44266.1"/>
    <property type="molecule type" value="Genomic_DNA"/>
</dbReference>
<dbReference type="EMBL" id="CP075155">
    <property type="protein sequence ID" value="UTX44067.1"/>
    <property type="molecule type" value="Genomic_DNA"/>
</dbReference>
<dbReference type="AlphaFoldDB" id="A0A9Q9C7L8"/>
<evidence type="ECO:0000313" key="3">
    <source>
        <dbReference type="EMBL" id="UTX44067.1"/>
    </source>
</evidence>
<evidence type="ECO:0000313" key="2">
    <source>
        <dbReference type="EMBL" id="UTX43467.1"/>
    </source>
</evidence>
<dbReference type="Proteomes" id="UP001059546">
    <property type="component" value="Chromosome VII"/>
</dbReference>
<dbReference type="Proteomes" id="UP001059546">
    <property type="component" value="Chromosome X"/>
</dbReference>
<proteinExistence type="predicted"/>
<dbReference type="EMBL" id="CP075153">
    <property type="protein sequence ID" value="UTX43467.1"/>
    <property type="molecule type" value="Genomic_DNA"/>
</dbReference>
<keyword evidence="1" id="KW-0472">Membrane</keyword>
<feature type="transmembrane region" description="Helical" evidence="1">
    <location>
        <begin position="342"/>
        <end position="360"/>
    </location>
</feature>